<feature type="region of interest" description="Disordered" evidence="4">
    <location>
        <begin position="1"/>
        <end position="20"/>
    </location>
</feature>
<dbReference type="GO" id="GO:0030001">
    <property type="term" value="P:metal ion transport"/>
    <property type="evidence" value="ECO:0007669"/>
    <property type="project" value="InterPro"/>
</dbReference>
<evidence type="ECO:0000313" key="5">
    <source>
        <dbReference type="EMBL" id="OGF13908.1"/>
    </source>
</evidence>
<protein>
    <submittedName>
        <fullName evidence="5">Metal ABC transporter substrate-binding protein</fullName>
    </submittedName>
</protein>
<dbReference type="AlphaFoldDB" id="A0A1F5RHN4"/>
<dbReference type="InterPro" id="IPR050492">
    <property type="entry name" value="Bact_metal-bind_prot9"/>
</dbReference>
<evidence type="ECO:0000256" key="2">
    <source>
        <dbReference type="ARBA" id="ARBA00022448"/>
    </source>
</evidence>
<keyword evidence="2" id="KW-0813">Transport</keyword>
<accession>A0A1F5RHN4</accession>
<organism evidence="5 6">
    <name type="scientific">Candidatus Edwardsbacteria bacterium GWF2_54_11</name>
    <dbReference type="NCBI Taxonomy" id="1817851"/>
    <lineage>
        <taxon>Bacteria</taxon>
        <taxon>Candidatus Edwardsiibacteriota</taxon>
    </lineage>
</organism>
<comment type="caution">
    <text evidence="5">The sequence shown here is derived from an EMBL/GenBank/DDBJ whole genome shotgun (WGS) entry which is preliminary data.</text>
</comment>
<gene>
    <name evidence="5" type="ORF">A2024_10725</name>
</gene>
<reference evidence="5 6" key="1">
    <citation type="journal article" date="2016" name="Nat. Commun.">
        <title>Thousands of microbial genomes shed light on interconnected biogeochemical processes in an aquifer system.</title>
        <authorList>
            <person name="Anantharaman K."/>
            <person name="Brown C.T."/>
            <person name="Hug L.A."/>
            <person name="Sharon I."/>
            <person name="Castelle C.J."/>
            <person name="Probst A.J."/>
            <person name="Thomas B.C."/>
            <person name="Singh A."/>
            <person name="Wilkins M.J."/>
            <person name="Karaoz U."/>
            <person name="Brodie E.L."/>
            <person name="Williams K.H."/>
            <person name="Hubbard S.S."/>
            <person name="Banfield J.F."/>
        </authorList>
    </citation>
    <scope>NUCLEOTIDE SEQUENCE [LARGE SCALE GENOMIC DNA]</scope>
</reference>
<dbReference type="GO" id="GO:0046872">
    <property type="term" value="F:metal ion binding"/>
    <property type="evidence" value="ECO:0007669"/>
    <property type="project" value="InterPro"/>
</dbReference>
<dbReference type="PANTHER" id="PTHR42953:SF3">
    <property type="entry name" value="HIGH-AFFINITY ZINC UPTAKE SYSTEM PROTEIN ZNUA"/>
    <property type="match status" value="1"/>
</dbReference>
<dbReference type="Proteomes" id="UP000177230">
    <property type="component" value="Unassembled WGS sequence"/>
</dbReference>
<dbReference type="PANTHER" id="PTHR42953">
    <property type="entry name" value="HIGH-AFFINITY ZINC UPTAKE SYSTEM PROTEIN ZNUA-RELATED"/>
    <property type="match status" value="1"/>
</dbReference>
<sequence>MISAAPRPQSPRASPQDFNNKERKMKTWTLSLASAVILLAGCSKKEEPARLTVVTSFYPMYIMTANIVKDVPGVKLINMAPPFTGCLHDYQMTPQDMKTLSRADILVINGAGMESFLDDVIRQNTKLSVIDASKNIELIEEKGHANPHIFASISGAIQQVRNIAAGLERADPEYIGYYRENVQRYLVKLESLKARMNLALKDVQNRNIITFHEAFPYFAREFDLNIMAVIEREPGSEPSAGDLAQIIELVRKNKVKAIFAEPQYPAGSARVIARETGAEVYTLDPAVTGPMEPEAYVQAMEKNLEVLKEALK</sequence>
<evidence type="ECO:0000256" key="1">
    <source>
        <dbReference type="ARBA" id="ARBA00011028"/>
    </source>
</evidence>
<dbReference type="InterPro" id="IPR006127">
    <property type="entry name" value="ZnuA-like"/>
</dbReference>
<comment type="similarity">
    <text evidence="1">Belongs to the bacterial solute-binding protein 9 family.</text>
</comment>
<evidence type="ECO:0000313" key="6">
    <source>
        <dbReference type="Proteomes" id="UP000177230"/>
    </source>
</evidence>
<feature type="compositionally biased region" description="Low complexity" evidence="4">
    <location>
        <begin position="1"/>
        <end position="16"/>
    </location>
</feature>
<name>A0A1F5RHN4_9BACT</name>
<keyword evidence="3" id="KW-0732">Signal</keyword>
<dbReference type="EMBL" id="MFFM01000011">
    <property type="protein sequence ID" value="OGF13908.1"/>
    <property type="molecule type" value="Genomic_DNA"/>
</dbReference>
<evidence type="ECO:0000256" key="4">
    <source>
        <dbReference type="SAM" id="MobiDB-lite"/>
    </source>
</evidence>
<dbReference type="SUPFAM" id="SSF53807">
    <property type="entry name" value="Helical backbone' metal receptor"/>
    <property type="match status" value="1"/>
</dbReference>
<dbReference type="Gene3D" id="3.40.50.1980">
    <property type="entry name" value="Nitrogenase molybdenum iron protein domain"/>
    <property type="match status" value="2"/>
</dbReference>
<dbReference type="Pfam" id="PF01297">
    <property type="entry name" value="ZnuA"/>
    <property type="match status" value="1"/>
</dbReference>
<proteinExistence type="inferred from homology"/>
<evidence type="ECO:0000256" key="3">
    <source>
        <dbReference type="ARBA" id="ARBA00022729"/>
    </source>
</evidence>